<accession>A0A8H7YZ15</accession>
<dbReference type="EMBL" id="JAEVHI010000002">
    <property type="protein sequence ID" value="KAG5299726.1"/>
    <property type="molecule type" value="Genomic_DNA"/>
</dbReference>
<evidence type="ECO:0000313" key="2">
    <source>
        <dbReference type="Proteomes" id="UP000670092"/>
    </source>
</evidence>
<organism evidence="1 2">
    <name type="scientific">Ajellomyces capsulatus</name>
    <name type="common">Darling's disease fungus</name>
    <name type="synonym">Histoplasma capsulatum</name>
    <dbReference type="NCBI Taxonomy" id="5037"/>
    <lineage>
        <taxon>Eukaryota</taxon>
        <taxon>Fungi</taxon>
        <taxon>Dikarya</taxon>
        <taxon>Ascomycota</taxon>
        <taxon>Pezizomycotina</taxon>
        <taxon>Eurotiomycetes</taxon>
        <taxon>Eurotiomycetidae</taxon>
        <taxon>Onygenales</taxon>
        <taxon>Ajellomycetaceae</taxon>
        <taxon>Histoplasma</taxon>
    </lineage>
</organism>
<dbReference type="AlphaFoldDB" id="A0A8H7YZ15"/>
<dbReference type="OrthoDB" id="9986881at2759"/>
<evidence type="ECO:0000313" key="1">
    <source>
        <dbReference type="EMBL" id="KAG5299726.1"/>
    </source>
</evidence>
<reference evidence="1 2" key="1">
    <citation type="submission" date="2021-01" db="EMBL/GenBank/DDBJ databases">
        <title>Chromosome-level genome assembly of a human fungal pathogen reveals clustering of transcriptionally co-regulated genes.</title>
        <authorList>
            <person name="Voorhies M."/>
            <person name="Cohen S."/>
            <person name="Shea T.P."/>
            <person name="Petrus S."/>
            <person name="Munoz J.F."/>
            <person name="Poplawski S."/>
            <person name="Goldman W.E."/>
            <person name="Michael T."/>
            <person name="Cuomo C.A."/>
            <person name="Sil A."/>
            <person name="Beyhan S."/>
        </authorList>
    </citation>
    <scope>NUCLEOTIDE SEQUENCE [LARGE SCALE GENOMIC DNA]</scope>
    <source>
        <strain evidence="1 2">G184AR</strain>
    </source>
</reference>
<proteinExistence type="predicted"/>
<dbReference type="VEuPathDB" id="FungiDB:I7I52_10136"/>
<dbReference type="Proteomes" id="UP000670092">
    <property type="component" value="Unassembled WGS sequence"/>
</dbReference>
<gene>
    <name evidence="1" type="ORF">I7I52_10136</name>
</gene>
<name>A0A8H7YZ15_AJECA</name>
<comment type="caution">
    <text evidence="1">The sequence shown here is derived from an EMBL/GenBank/DDBJ whole genome shotgun (WGS) entry which is preliminary data.</text>
</comment>
<sequence length="136" mass="16550">MVSIFFSFFPAIPRENSRRIYRRTRPLPSRPYPFPIKIKQIRNWDQRQRYKSQKTRRPRYPELRIHHPSKQWERTRKTTAQERIGTNCTSRNGRECIDQVIQGCLEDCEEPKAHGYCTDYLRDPGDVRWRRPAEDE</sequence>
<protein>
    <submittedName>
        <fullName evidence="1">Uncharacterized protein</fullName>
    </submittedName>
</protein>